<accession>A0AAD5NZJ9</accession>
<dbReference type="InterPro" id="IPR017853">
    <property type="entry name" value="GH"/>
</dbReference>
<dbReference type="SUPFAM" id="SSF54556">
    <property type="entry name" value="Chitinase insertion domain"/>
    <property type="match status" value="1"/>
</dbReference>
<evidence type="ECO:0000256" key="4">
    <source>
        <dbReference type="ARBA" id="ARBA00022801"/>
    </source>
</evidence>
<dbReference type="Gene3D" id="1.10.10.60">
    <property type="entry name" value="Homeodomain-like"/>
    <property type="match status" value="1"/>
</dbReference>
<dbReference type="PROSITE" id="PS51294">
    <property type="entry name" value="HTH_MYB"/>
    <property type="match status" value="1"/>
</dbReference>
<keyword evidence="6" id="KW-0804">Transcription</keyword>
<dbReference type="SMART" id="SM00636">
    <property type="entry name" value="Glyco_18"/>
    <property type="match status" value="1"/>
</dbReference>
<evidence type="ECO:0000256" key="7">
    <source>
        <dbReference type="ARBA" id="ARBA00023180"/>
    </source>
</evidence>
<keyword evidence="4 11" id="KW-0378">Hydrolase</keyword>
<keyword evidence="7" id="KW-0325">Glycoprotein</keyword>
<keyword evidence="10" id="KW-0597">Phosphoprotein</keyword>
<evidence type="ECO:0000259" key="15">
    <source>
        <dbReference type="PROSITE" id="PS51294"/>
    </source>
</evidence>
<evidence type="ECO:0000313" key="18">
    <source>
        <dbReference type="Proteomes" id="UP001064489"/>
    </source>
</evidence>
<feature type="signal peptide" evidence="13">
    <location>
        <begin position="1"/>
        <end position="25"/>
    </location>
</feature>
<keyword evidence="9 11" id="KW-0326">Glycosidase</keyword>
<feature type="modified residue" description="4-aspartylphosphate" evidence="10">
    <location>
        <position position="644"/>
    </location>
</feature>
<dbReference type="SUPFAM" id="SSF46689">
    <property type="entry name" value="Homeodomain-like"/>
    <property type="match status" value="1"/>
</dbReference>
<dbReference type="GO" id="GO:0004568">
    <property type="term" value="F:chitinase activity"/>
    <property type="evidence" value="ECO:0007669"/>
    <property type="project" value="TreeGrafter"/>
</dbReference>
<dbReference type="InterPro" id="IPR001789">
    <property type="entry name" value="Sig_transdc_resp-reg_receiver"/>
</dbReference>
<dbReference type="PANTHER" id="PTHR11177">
    <property type="entry name" value="CHITINASE"/>
    <property type="match status" value="1"/>
</dbReference>
<evidence type="ECO:0000256" key="3">
    <source>
        <dbReference type="ARBA" id="ARBA00022729"/>
    </source>
</evidence>
<dbReference type="InterPro" id="IPR001005">
    <property type="entry name" value="SANT/Myb"/>
</dbReference>
<dbReference type="Gene3D" id="3.10.50.10">
    <property type="match status" value="1"/>
</dbReference>
<dbReference type="GO" id="GO:0005975">
    <property type="term" value="P:carbohydrate metabolic process"/>
    <property type="evidence" value="ECO:0007669"/>
    <property type="project" value="InterPro"/>
</dbReference>
<dbReference type="GO" id="GO:0008061">
    <property type="term" value="F:chitin binding"/>
    <property type="evidence" value="ECO:0007669"/>
    <property type="project" value="InterPro"/>
</dbReference>
<dbReference type="CDD" id="cd02879">
    <property type="entry name" value="GH18_plant_chitinase_class_V"/>
    <property type="match status" value="1"/>
</dbReference>
<feature type="domain" description="HTH myb-type" evidence="15">
    <location>
        <begin position="773"/>
        <end position="832"/>
    </location>
</feature>
<dbReference type="GO" id="GO:0005576">
    <property type="term" value="C:extracellular region"/>
    <property type="evidence" value="ECO:0007669"/>
    <property type="project" value="TreeGrafter"/>
</dbReference>
<dbReference type="SUPFAM" id="SSF52172">
    <property type="entry name" value="CheY-like"/>
    <property type="match status" value="1"/>
</dbReference>
<dbReference type="InterPro" id="IPR050314">
    <property type="entry name" value="Glycosyl_Hydrlase_18"/>
</dbReference>
<protein>
    <recommendedName>
        <fullName evidence="19">Two-component response regulator</fullName>
    </recommendedName>
</protein>
<dbReference type="InterPro" id="IPR001579">
    <property type="entry name" value="Glyco_hydro_18_chit_AS"/>
</dbReference>
<evidence type="ECO:0000259" key="16">
    <source>
        <dbReference type="PROSITE" id="PS51910"/>
    </source>
</evidence>
<dbReference type="Proteomes" id="UP001064489">
    <property type="component" value="Chromosome 6"/>
</dbReference>
<dbReference type="InterPro" id="IPR011006">
    <property type="entry name" value="CheY-like_superfamily"/>
</dbReference>
<feature type="compositionally biased region" description="Basic and acidic residues" evidence="12">
    <location>
        <begin position="552"/>
        <end position="570"/>
    </location>
</feature>
<dbReference type="Gene3D" id="3.20.20.80">
    <property type="entry name" value="Glycosidases"/>
    <property type="match status" value="1"/>
</dbReference>
<feature type="compositionally biased region" description="Acidic residues" evidence="12">
    <location>
        <begin position="754"/>
        <end position="770"/>
    </location>
</feature>
<evidence type="ECO:0000256" key="2">
    <source>
        <dbReference type="ARBA" id="ARBA00008682"/>
    </source>
</evidence>
<evidence type="ECO:0000256" key="9">
    <source>
        <dbReference type="ARBA" id="ARBA00023295"/>
    </source>
</evidence>
<feature type="domain" description="Response regulatory" evidence="14">
    <location>
        <begin position="593"/>
        <end position="708"/>
    </location>
</feature>
<dbReference type="GO" id="GO:0005634">
    <property type="term" value="C:nucleus"/>
    <property type="evidence" value="ECO:0007669"/>
    <property type="project" value="UniProtKB-SubCell"/>
</dbReference>
<feature type="region of interest" description="Disordered" evidence="12">
    <location>
        <begin position="714"/>
        <end position="776"/>
    </location>
</feature>
<evidence type="ECO:0000256" key="10">
    <source>
        <dbReference type="PROSITE-ProRule" id="PRU00169"/>
    </source>
</evidence>
<name>A0AAD5NZJ9_ACENE</name>
<feature type="domain" description="GH18" evidence="16">
    <location>
        <begin position="197"/>
        <end position="536"/>
    </location>
</feature>
<gene>
    <name evidence="17" type="ORF">LWI28_013088</name>
</gene>
<dbReference type="GO" id="GO:0003677">
    <property type="term" value="F:DNA binding"/>
    <property type="evidence" value="ECO:0007669"/>
    <property type="project" value="InterPro"/>
</dbReference>
<sequence>MAGSKFMSILVLVIFIFTFIKNCDSFSVKIPPNLLELNRFRFKVSSKQVPTSLSYDVVPDPEDDCNTGRPNSSPVPATPSCISGPSTDPYPTVPAPEGQVPSLTPYLSPQALSPDVYGPVPSSQGVGAPEFYGTPQLSFSPAVAVAPVFYGQIPPSLMVPEPTTDFYGSVPTSPDGSYSPIVAPPEPVSAPNRRSRGIKAAYWPSSDGFPAASINTSYFTHIYYAFLLPEPEAFKLNLTKFDQTKIPEFIDTLRIQNPPVKTLLSIGGGGNDPTVFSRMVSTEESRAVFIKSTIEVARRYGFDGVDLDWEFPADEQDMSNLALLYSQWRKALKFEAKTSQKPRLLLTSAVYFSSKLTDGETRMYPIEAINNYVDWVSPMCFDYHGSWENFTGVHAALYGNISTSRGLGSWIQDGVRPRKLVMGLPLYGHTWKLQDPNINGIGAPAVGGGPGDGILIYSQIMEFNSGYSAVSRFDYGTASYYSYSGDSWVGYDDVVSVQLKIIYAKLHGLGGYFFWALGQDQNWTLSKQVRTNQNGHTIGAGHARSRYLNRKEGGAEGRASDWSEVVTRKEEEEEEDRMTVEQVNGDQFPIGMRVLAVDDDATCLMYLETLLRRCQYNVTTTNQAVTALQLLREKKDQFDLVISDVHMPDMDGFKLLELVGLEMDLPVIMLSGNGDPKNVMKGITHGACDYLLKPVRLEELKNIWQHVVRKKKFETKERNNTDSQDRPHHGSGEAAGIGNSDLNGKLNKKRKDQNEDEDEERDEDDQDNEDSSTQKKPRVVWSVDLHRKFVAAVNQLGIDKAVPKKILDLMNVEKLTRENVASHLQKYRLYLKRISCVANQQANMVAALGSTDPAYLRMNSGLANFHALGGNGQFQSNSFRPFVPNGMFGRLNTPAGLGMRGLPSSGMVPSRQAQGLVNAVNDQGKFHQDILPGSHNGSILQGMPPSLELDQLQSNKSLTSISELPSASGNITMYSNSPGFSDARTTFNRSNNPLLGAANNHLMIVDPQQSHGNKIFGNQSSVSPIPLNSGPSSHLLEHGRCNNDSWSSAVQSSVVQPNSFPFGSGFKQPSPHPSNLRENFSTMALQIENNPCDVSPSLPHRLQDSKSDLQFQAVPISNNAEQRINSASQEWENHNQDAPYRGNIICGSLNSTIPINGGVESLVQSSDPNDTFFLRGTEFDSNFIDHFPLKINEAQRSAMHPSLNYKEEYLMGQQTPQGSYISNKGDSLDDVVTSMVKQDFSDAGTR</sequence>
<dbReference type="AlphaFoldDB" id="A0AAD5NZJ9"/>
<dbReference type="NCBIfam" id="TIGR01557">
    <property type="entry name" value="myb_SHAQKYF"/>
    <property type="match status" value="1"/>
</dbReference>
<dbReference type="Gene3D" id="3.40.50.2300">
    <property type="match status" value="1"/>
</dbReference>
<comment type="subcellular location">
    <subcellularLocation>
        <location evidence="1">Nucleus</location>
    </subcellularLocation>
</comment>
<dbReference type="SMART" id="SM00448">
    <property type="entry name" value="REC"/>
    <property type="match status" value="1"/>
</dbReference>
<proteinExistence type="inferred from homology"/>
<feature type="region of interest" description="Disordered" evidence="12">
    <location>
        <begin position="53"/>
        <end position="105"/>
    </location>
</feature>
<feature type="compositionally biased region" description="Basic and acidic residues" evidence="12">
    <location>
        <begin position="714"/>
        <end position="731"/>
    </location>
</feature>
<evidence type="ECO:0000256" key="5">
    <source>
        <dbReference type="ARBA" id="ARBA00023015"/>
    </source>
</evidence>
<dbReference type="InterPro" id="IPR017930">
    <property type="entry name" value="Myb_dom"/>
</dbReference>
<dbReference type="Pfam" id="PF00072">
    <property type="entry name" value="Response_reg"/>
    <property type="match status" value="1"/>
</dbReference>
<comment type="similarity">
    <text evidence="2">Belongs to the glycosyl hydrolase 18 family. Chitinase class V subfamily.</text>
</comment>
<evidence type="ECO:0008006" key="19">
    <source>
        <dbReference type="Google" id="ProtNLM"/>
    </source>
</evidence>
<dbReference type="CDD" id="cd17584">
    <property type="entry name" value="REC_typeB_ARR-like"/>
    <property type="match status" value="1"/>
</dbReference>
<keyword evidence="5" id="KW-0805">Transcription regulation</keyword>
<dbReference type="FunFam" id="3.10.50.10:FF:000003">
    <property type="entry name" value="Class V chitinase CHIT5b"/>
    <property type="match status" value="1"/>
</dbReference>
<dbReference type="InterPro" id="IPR009057">
    <property type="entry name" value="Homeodomain-like_sf"/>
</dbReference>
<dbReference type="PANTHER" id="PTHR11177:SF317">
    <property type="entry name" value="CHITINASE 12-RELATED"/>
    <property type="match status" value="1"/>
</dbReference>
<evidence type="ECO:0000256" key="13">
    <source>
        <dbReference type="SAM" id="SignalP"/>
    </source>
</evidence>
<evidence type="ECO:0000256" key="1">
    <source>
        <dbReference type="ARBA" id="ARBA00004123"/>
    </source>
</evidence>
<dbReference type="GO" id="GO:0000160">
    <property type="term" value="P:phosphorelay signal transduction system"/>
    <property type="evidence" value="ECO:0007669"/>
    <property type="project" value="InterPro"/>
</dbReference>
<feature type="chain" id="PRO_5042297612" description="Two-component response regulator" evidence="13">
    <location>
        <begin position="26"/>
        <end position="1246"/>
    </location>
</feature>
<reference evidence="17" key="2">
    <citation type="submission" date="2023-02" db="EMBL/GenBank/DDBJ databases">
        <authorList>
            <person name="Swenson N.G."/>
            <person name="Wegrzyn J.L."/>
            <person name="Mcevoy S.L."/>
        </authorList>
    </citation>
    <scope>NUCLEOTIDE SEQUENCE</scope>
    <source>
        <strain evidence="17">91603</strain>
        <tissue evidence="17">Leaf</tissue>
    </source>
</reference>
<dbReference type="InterPro" id="IPR029070">
    <property type="entry name" value="Chitinase_insertion_sf"/>
</dbReference>
<dbReference type="GO" id="GO:0006032">
    <property type="term" value="P:chitin catabolic process"/>
    <property type="evidence" value="ECO:0007669"/>
    <property type="project" value="TreeGrafter"/>
</dbReference>
<evidence type="ECO:0000256" key="12">
    <source>
        <dbReference type="SAM" id="MobiDB-lite"/>
    </source>
</evidence>
<dbReference type="EMBL" id="JAJSOW010000004">
    <property type="protein sequence ID" value="KAI9191762.1"/>
    <property type="molecule type" value="Genomic_DNA"/>
</dbReference>
<dbReference type="InterPro" id="IPR011583">
    <property type="entry name" value="Chitinase_II/V-like_cat"/>
</dbReference>
<evidence type="ECO:0000256" key="6">
    <source>
        <dbReference type="ARBA" id="ARBA00023163"/>
    </source>
</evidence>
<keyword evidence="8" id="KW-0539">Nucleus</keyword>
<dbReference type="InterPro" id="IPR001223">
    <property type="entry name" value="Glyco_hydro18_cat"/>
</dbReference>
<organism evidence="17 18">
    <name type="scientific">Acer negundo</name>
    <name type="common">Box elder</name>
    <dbReference type="NCBI Taxonomy" id="4023"/>
    <lineage>
        <taxon>Eukaryota</taxon>
        <taxon>Viridiplantae</taxon>
        <taxon>Streptophyta</taxon>
        <taxon>Embryophyta</taxon>
        <taxon>Tracheophyta</taxon>
        <taxon>Spermatophyta</taxon>
        <taxon>Magnoliopsida</taxon>
        <taxon>eudicotyledons</taxon>
        <taxon>Gunneridae</taxon>
        <taxon>Pentapetalae</taxon>
        <taxon>rosids</taxon>
        <taxon>malvids</taxon>
        <taxon>Sapindales</taxon>
        <taxon>Sapindaceae</taxon>
        <taxon>Hippocastanoideae</taxon>
        <taxon>Acereae</taxon>
        <taxon>Acer</taxon>
    </lineage>
</organism>
<evidence type="ECO:0000256" key="11">
    <source>
        <dbReference type="RuleBase" id="RU000489"/>
    </source>
</evidence>
<evidence type="ECO:0000259" key="14">
    <source>
        <dbReference type="PROSITE" id="PS50110"/>
    </source>
</evidence>
<keyword evidence="3 13" id="KW-0732">Signal</keyword>
<feature type="compositionally biased region" description="Polar residues" evidence="12">
    <location>
        <begin position="68"/>
        <end position="86"/>
    </location>
</feature>
<dbReference type="SUPFAM" id="SSF51445">
    <property type="entry name" value="(Trans)glycosidases"/>
    <property type="match status" value="1"/>
</dbReference>
<dbReference type="InterPro" id="IPR006447">
    <property type="entry name" value="Myb_dom_plants"/>
</dbReference>
<evidence type="ECO:0000313" key="17">
    <source>
        <dbReference type="EMBL" id="KAI9191762.1"/>
    </source>
</evidence>
<feature type="region of interest" description="Disordered" evidence="12">
    <location>
        <begin position="552"/>
        <end position="579"/>
    </location>
</feature>
<dbReference type="PROSITE" id="PS01095">
    <property type="entry name" value="GH18_1"/>
    <property type="match status" value="1"/>
</dbReference>
<reference evidence="17" key="1">
    <citation type="journal article" date="2022" name="Plant J.">
        <title>Strategies of tolerance reflected in two North American maple genomes.</title>
        <authorList>
            <person name="McEvoy S.L."/>
            <person name="Sezen U.U."/>
            <person name="Trouern-Trend A."/>
            <person name="McMahon S.M."/>
            <person name="Schaberg P.G."/>
            <person name="Yang J."/>
            <person name="Wegrzyn J.L."/>
            <person name="Swenson N.G."/>
        </authorList>
    </citation>
    <scope>NUCLEOTIDE SEQUENCE</scope>
    <source>
        <strain evidence="17">91603</strain>
    </source>
</reference>
<dbReference type="Pfam" id="PF00249">
    <property type="entry name" value="Myb_DNA-binding"/>
    <property type="match status" value="1"/>
</dbReference>
<comment type="caution">
    <text evidence="17">The sequence shown here is derived from an EMBL/GenBank/DDBJ whole genome shotgun (WGS) entry which is preliminary data.</text>
</comment>
<evidence type="ECO:0000256" key="8">
    <source>
        <dbReference type="ARBA" id="ARBA00023242"/>
    </source>
</evidence>
<keyword evidence="18" id="KW-1185">Reference proteome</keyword>
<dbReference type="FunFam" id="1.10.10.60:FF:000007">
    <property type="entry name" value="Two-component response regulator"/>
    <property type="match status" value="1"/>
</dbReference>
<dbReference type="PROSITE" id="PS50110">
    <property type="entry name" value="RESPONSE_REGULATORY"/>
    <property type="match status" value="1"/>
</dbReference>
<dbReference type="PROSITE" id="PS51910">
    <property type="entry name" value="GH18_2"/>
    <property type="match status" value="1"/>
</dbReference>
<dbReference type="Pfam" id="PF00704">
    <property type="entry name" value="Glyco_hydro_18"/>
    <property type="match status" value="1"/>
</dbReference>